<protein>
    <recommendedName>
        <fullName evidence="4">Homeobox domain-containing protein</fullName>
    </recommendedName>
</protein>
<dbReference type="Proteomes" id="UP001279734">
    <property type="component" value="Unassembled WGS sequence"/>
</dbReference>
<feature type="region of interest" description="Disordered" evidence="3">
    <location>
        <begin position="646"/>
        <end position="676"/>
    </location>
</feature>
<dbReference type="AlphaFoldDB" id="A0AAD3TLL6"/>
<feature type="DNA-binding region" description="Homeobox" evidence="2">
    <location>
        <begin position="706"/>
        <end position="772"/>
    </location>
</feature>
<dbReference type="GO" id="GO:0009908">
    <property type="term" value="P:flower development"/>
    <property type="evidence" value="ECO:0007669"/>
    <property type="project" value="InterPro"/>
</dbReference>
<name>A0AAD3TLL6_NEPGR</name>
<dbReference type="PANTHER" id="PTHR35743:SF1">
    <property type="entry name" value="NODULIN HOMEOBOX"/>
    <property type="match status" value="1"/>
</dbReference>
<keyword evidence="6" id="KW-1185">Reference proteome</keyword>
<dbReference type="GO" id="GO:0003697">
    <property type="term" value="F:single-stranded DNA binding"/>
    <property type="evidence" value="ECO:0007669"/>
    <property type="project" value="InterPro"/>
</dbReference>
<keyword evidence="2" id="KW-0371">Homeobox</keyword>
<dbReference type="InterPro" id="IPR056560">
    <property type="entry name" value="HTH_NDX"/>
</dbReference>
<keyword evidence="2" id="KW-0238">DNA-binding</keyword>
<dbReference type="Pfam" id="PF25246">
    <property type="entry name" value="Nodulin_N"/>
    <property type="match status" value="1"/>
</dbReference>
<feature type="region of interest" description="Disordered" evidence="3">
    <location>
        <begin position="775"/>
        <end position="809"/>
    </location>
</feature>
<evidence type="ECO:0000313" key="6">
    <source>
        <dbReference type="Proteomes" id="UP001279734"/>
    </source>
</evidence>
<proteinExistence type="predicted"/>
<evidence type="ECO:0000259" key="4">
    <source>
        <dbReference type="PROSITE" id="PS50071"/>
    </source>
</evidence>
<evidence type="ECO:0000256" key="2">
    <source>
        <dbReference type="PROSITE-ProRule" id="PRU00108"/>
    </source>
</evidence>
<feature type="compositionally biased region" description="Polar residues" evidence="3">
    <location>
        <begin position="650"/>
        <end position="664"/>
    </location>
</feature>
<dbReference type="InterPro" id="IPR001356">
    <property type="entry name" value="HD"/>
</dbReference>
<evidence type="ECO:0000256" key="3">
    <source>
        <dbReference type="SAM" id="MobiDB-lite"/>
    </source>
</evidence>
<feature type="compositionally biased region" description="Basic and acidic residues" evidence="3">
    <location>
        <begin position="665"/>
        <end position="676"/>
    </location>
</feature>
<evidence type="ECO:0000313" key="5">
    <source>
        <dbReference type="EMBL" id="GMH31007.1"/>
    </source>
</evidence>
<feature type="region of interest" description="Disordered" evidence="3">
    <location>
        <begin position="694"/>
        <end position="715"/>
    </location>
</feature>
<dbReference type="InterPro" id="IPR039325">
    <property type="entry name" value="NDX"/>
</dbReference>
<sequence>MRNAREDPSSSVESAVDLISYVKVLHGIGSHKLNKLLKESDNVYIIVAMERGSSYQVNTEKLVRFLPSHLIAVTLSSQRDEASLKYILCGLRLLHSLCEIAPRHPKLEQILLDDVRVSEQLLDLVFYLLIVSSGCRQEHQAACNVLLLHSVLVACSMYLLTGFISSQWHELSYVLLAHPKVDIFMDVAFRAVRRNINFLQMKLSSQHNDTCQTLSCVSERTVDYLCQQCEASLQFLQSLCQLKSFRERLLRNKELCGKGGVLQLVQATLKLTVSPLLRESPAVVAAISRLKSRVLSILLHLCEADSISYLDEVASVPETLNLAKSVVLEVLALLKTMLTKNSKQLCSPSGRTYPTGFLQLNALRLADIFSDDSNFRSYITIYFTEVLAEIFSLPFQDFLSSWCSSDLAVKEEEATLEYEPFASAGWILGSCSSLDLVNAENSESTFIPNSTPQAPYAHQRTSLLVKVIANLHCFVPKICEEQERNLFLHKFLECLQMESSKSTGYSSSDTQKAVLVCKNLGSLLAHAESLIPTFLNEEDVQLLRVFYGQLQPLISPDELEVNQVQEAQSVRQCSSFLTGNLDEDAKSRYGILKEGVYENSVFQEVDNYCVQDGLTDEADGITTQDRRMHKGKITKLASGGLVESEKDVQNVETSGSDSSSNRAKNTIDHVDNDENRRSVELTRRKQFGVLEDEKVGSVHSEGKQPRKRKRTIMNDKQVSIIERALLEEPDMQKNATSLQSWAERLSFHGSEVTSSQLKNWLNNRKARLARAARDSRLLSEVDNSSHNKQGGPGVGPSSDSPESHTEDLHVPSAAKRIAQPHSIPGKLIQDECGRWLCCCCTSKILRCPVGVWPTCEAYRWPREGDCQGKGAPSARRMGWNKFG</sequence>
<dbReference type="InterPro" id="IPR057287">
    <property type="entry name" value="Ndx_N"/>
</dbReference>
<dbReference type="PROSITE" id="PS50071">
    <property type="entry name" value="HOMEOBOX_2"/>
    <property type="match status" value="1"/>
</dbReference>
<reference evidence="5" key="1">
    <citation type="submission" date="2023-05" db="EMBL/GenBank/DDBJ databases">
        <title>Nepenthes gracilis genome sequencing.</title>
        <authorList>
            <person name="Fukushima K."/>
        </authorList>
    </citation>
    <scope>NUCLEOTIDE SEQUENCE</scope>
    <source>
        <strain evidence="5">SING2019-196</strain>
    </source>
</reference>
<gene>
    <name evidence="5" type="ORF">Nepgr_032850</name>
</gene>
<evidence type="ECO:0000256" key="1">
    <source>
        <dbReference type="ARBA" id="ARBA00004123"/>
    </source>
</evidence>
<organism evidence="5 6">
    <name type="scientific">Nepenthes gracilis</name>
    <name type="common">Slender pitcher plant</name>
    <dbReference type="NCBI Taxonomy" id="150966"/>
    <lineage>
        <taxon>Eukaryota</taxon>
        <taxon>Viridiplantae</taxon>
        <taxon>Streptophyta</taxon>
        <taxon>Embryophyta</taxon>
        <taxon>Tracheophyta</taxon>
        <taxon>Spermatophyta</taxon>
        <taxon>Magnoliopsida</taxon>
        <taxon>eudicotyledons</taxon>
        <taxon>Gunneridae</taxon>
        <taxon>Pentapetalae</taxon>
        <taxon>Caryophyllales</taxon>
        <taxon>Nepenthaceae</taxon>
        <taxon>Nepenthes</taxon>
    </lineage>
</organism>
<comment type="subcellular location">
    <subcellularLocation>
        <location evidence="1 2">Nucleus</location>
    </subcellularLocation>
</comment>
<feature type="domain" description="Homeobox" evidence="4">
    <location>
        <begin position="704"/>
        <end position="771"/>
    </location>
</feature>
<feature type="compositionally biased region" description="Basic and acidic residues" evidence="3">
    <location>
        <begin position="775"/>
        <end position="785"/>
    </location>
</feature>
<dbReference type="Pfam" id="PF24426">
    <property type="entry name" value="HTH_NDX"/>
    <property type="match status" value="1"/>
</dbReference>
<dbReference type="GO" id="GO:0005634">
    <property type="term" value="C:nucleus"/>
    <property type="evidence" value="ECO:0007669"/>
    <property type="project" value="UniProtKB-SubCell"/>
</dbReference>
<dbReference type="PANTHER" id="PTHR35743">
    <property type="entry name" value="NODULIN HOMEOBOX"/>
    <property type="match status" value="1"/>
</dbReference>
<comment type="caution">
    <text evidence="5">The sequence shown here is derived from an EMBL/GenBank/DDBJ whole genome shotgun (WGS) entry which is preliminary data.</text>
</comment>
<feature type="compositionally biased region" description="Basic and acidic residues" evidence="3">
    <location>
        <begin position="694"/>
        <end position="704"/>
    </location>
</feature>
<accession>A0AAD3TLL6</accession>
<dbReference type="EMBL" id="BSYO01000039">
    <property type="protein sequence ID" value="GMH31007.1"/>
    <property type="molecule type" value="Genomic_DNA"/>
</dbReference>
<keyword evidence="2" id="KW-0539">Nucleus</keyword>